<feature type="domain" description="Glycosyltransferase 2-like" evidence="1">
    <location>
        <begin position="13"/>
        <end position="182"/>
    </location>
</feature>
<organism evidence="2 3">
    <name type="scientific">Agrobacterium rosae</name>
    <dbReference type="NCBI Taxonomy" id="1972867"/>
    <lineage>
        <taxon>Bacteria</taxon>
        <taxon>Pseudomonadati</taxon>
        <taxon>Pseudomonadota</taxon>
        <taxon>Alphaproteobacteria</taxon>
        <taxon>Hyphomicrobiales</taxon>
        <taxon>Rhizobiaceae</taxon>
        <taxon>Rhizobium/Agrobacterium group</taxon>
        <taxon>Agrobacterium</taxon>
    </lineage>
</organism>
<gene>
    <name evidence="2" type="primary">hyaD</name>
    <name evidence="2" type="ORF">DSM25559_4379</name>
</gene>
<keyword evidence="2" id="KW-0808">Transferase</keyword>
<sequence length="451" mass="51415">MTQKLKSHMALISVVLPVYNAVKFLRATLDGIARQQYPSIEVVIVDDGSTDASRDIYNQWIEENPGIQVTVIENALNLGVCNALRTACDCASGSYIAQIGHDDVWLPTHLESLAEALDSSKAVAAFGEVKYIDENDTQLDLKIFDHSLVRSNDRADLFARLFSGNMLCAPASLFRKEAFETRFWGLHNERLQDYQLWLSLLLVGKFTAVEEVTMLYRVHGSNLSAGNTLLLQSQFELFEVQQKILTSERLFDWLREIASDEMIFDNFINKLNQNIVKVANYYPPLQLNFLVFLERLQEEFPANWSVRRLRVNFLTRMGVMRKALLISKVDPSLGPCGKEGAPILVPANTRADNQSFQFLIETGWFTDGRGVDLVSRGISDFFFFVDEHDLESSLSHAQFYQAHEKRRVYVFSNQVDVTLGSVCRVPSEYRFIGHQELDKMLRWAEDARMLG</sequence>
<keyword evidence="2" id="KW-0328">Glycosyltransferase</keyword>
<dbReference type="EMBL" id="FMUE01000014">
    <property type="protein sequence ID" value="SCX34104.1"/>
    <property type="molecule type" value="Genomic_DNA"/>
</dbReference>
<dbReference type="InterPro" id="IPR029044">
    <property type="entry name" value="Nucleotide-diphossugar_trans"/>
</dbReference>
<dbReference type="SUPFAM" id="SSF53448">
    <property type="entry name" value="Nucleotide-diphospho-sugar transferases"/>
    <property type="match status" value="1"/>
</dbReference>
<dbReference type="PANTHER" id="PTHR43685:SF11">
    <property type="entry name" value="GLYCOSYLTRANSFERASE TAGX-RELATED"/>
    <property type="match status" value="1"/>
</dbReference>
<reference evidence="3" key="1">
    <citation type="submission" date="2016-10" db="EMBL/GenBank/DDBJ databases">
        <authorList>
            <person name="Wibberg D."/>
        </authorList>
    </citation>
    <scope>NUCLEOTIDE SEQUENCE [LARGE SCALE GENOMIC DNA]</scope>
</reference>
<dbReference type="EC" id="2.4.1.212" evidence="2"/>
<dbReference type="AlphaFoldDB" id="A0A1R3U091"/>
<dbReference type="Pfam" id="PF00535">
    <property type="entry name" value="Glycos_transf_2"/>
    <property type="match status" value="1"/>
</dbReference>
<dbReference type="InterPro" id="IPR001173">
    <property type="entry name" value="Glyco_trans_2-like"/>
</dbReference>
<protein>
    <submittedName>
        <fullName evidence="2">Hyaluronan synthase</fullName>
        <ecNumber evidence="2">2.4.1.212</ecNumber>
    </submittedName>
</protein>
<dbReference type="Gene3D" id="3.90.550.10">
    <property type="entry name" value="Spore Coat Polysaccharide Biosynthesis Protein SpsA, Chain A"/>
    <property type="match status" value="1"/>
</dbReference>
<evidence type="ECO:0000313" key="2">
    <source>
        <dbReference type="EMBL" id="SCX34104.1"/>
    </source>
</evidence>
<dbReference type="GO" id="GO:0050501">
    <property type="term" value="F:hyaluronan synthase activity"/>
    <property type="evidence" value="ECO:0007669"/>
    <property type="project" value="UniProtKB-EC"/>
</dbReference>
<dbReference type="RefSeq" id="WP_077122406.1">
    <property type="nucleotide sequence ID" value="NZ_FMUE01000014.1"/>
</dbReference>
<dbReference type="STRING" id="1907666.DSM25559_4379"/>
<evidence type="ECO:0000313" key="3">
    <source>
        <dbReference type="Proteomes" id="UP000187891"/>
    </source>
</evidence>
<accession>A0A1R3U091</accession>
<dbReference type="PANTHER" id="PTHR43685">
    <property type="entry name" value="GLYCOSYLTRANSFERASE"/>
    <property type="match status" value="1"/>
</dbReference>
<dbReference type="Proteomes" id="UP000187891">
    <property type="component" value="Unassembled WGS sequence"/>
</dbReference>
<name>A0A1R3U091_9HYPH</name>
<proteinExistence type="predicted"/>
<evidence type="ECO:0000259" key="1">
    <source>
        <dbReference type="Pfam" id="PF00535"/>
    </source>
</evidence>
<dbReference type="InterPro" id="IPR050834">
    <property type="entry name" value="Glycosyltransf_2"/>
</dbReference>